<comment type="caution">
    <text evidence="2">The sequence shown here is derived from an EMBL/GenBank/DDBJ whole genome shotgun (WGS) entry which is preliminary data.</text>
</comment>
<dbReference type="InterPro" id="IPR005586">
    <property type="entry name" value="ABC_trans_aux"/>
</dbReference>
<dbReference type="EMBL" id="JAQQXP010000001">
    <property type="protein sequence ID" value="MDC8831785.1"/>
    <property type="molecule type" value="Genomic_DNA"/>
</dbReference>
<dbReference type="SUPFAM" id="SSF159594">
    <property type="entry name" value="XCC0632-like"/>
    <property type="match status" value="1"/>
</dbReference>
<evidence type="ECO:0000259" key="1">
    <source>
        <dbReference type="Pfam" id="PF03886"/>
    </source>
</evidence>
<dbReference type="Gene3D" id="3.40.50.10610">
    <property type="entry name" value="ABC-type transport auxiliary lipoprotein component"/>
    <property type="match status" value="1"/>
</dbReference>
<name>A0ABT5L417_9ALTE</name>
<dbReference type="PROSITE" id="PS51257">
    <property type="entry name" value="PROKAR_LIPOPROTEIN"/>
    <property type="match status" value="1"/>
</dbReference>
<organism evidence="2 3">
    <name type="scientific">Alteromonas gilva</name>
    <dbReference type="NCBI Taxonomy" id="2987522"/>
    <lineage>
        <taxon>Bacteria</taxon>
        <taxon>Pseudomonadati</taxon>
        <taxon>Pseudomonadota</taxon>
        <taxon>Gammaproteobacteria</taxon>
        <taxon>Alteromonadales</taxon>
        <taxon>Alteromonadaceae</taxon>
        <taxon>Alteromonas/Salinimonas group</taxon>
        <taxon>Alteromonas</taxon>
    </lineage>
</organism>
<keyword evidence="3" id="KW-1185">Reference proteome</keyword>
<gene>
    <name evidence="2" type="ORF">OIK42_13575</name>
</gene>
<proteinExistence type="predicted"/>
<feature type="domain" description="ABC-type transport auxiliary lipoprotein component" evidence="1">
    <location>
        <begin position="26"/>
        <end position="185"/>
    </location>
</feature>
<sequence length="193" mass="21993">MNKWMFSIVVLTLAACSSQPTNVNYYLLHQPASATMRESMDISALPAIYLRSLSTPDYLKQRNLSLQTSASELHFAPQHVWAEDFSNAFVMALRDTLANAHKIRLYSQSQWSNSNPKEYFLDIQLDDFIPTYDNNVVLTGTYRLEMSHLPPQIVQFSFKLPLDQDGFASSVAQMRELIDLLAHDVVSRVESTK</sequence>
<keyword evidence="2" id="KW-0449">Lipoprotein</keyword>
<evidence type="ECO:0000313" key="2">
    <source>
        <dbReference type="EMBL" id="MDC8831785.1"/>
    </source>
</evidence>
<dbReference type="Proteomes" id="UP001218788">
    <property type="component" value="Unassembled WGS sequence"/>
</dbReference>
<protein>
    <submittedName>
        <fullName evidence="2">ABC-type transport auxiliary lipoprotein family protein</fullName>
    </submittedName>
</protein>
<dbReference type="RefSeq" id="WP_273641289.1">
    <property type="nucleotide sequence ID" value="NZ_JAQQXP010000001.1"/>
</dbReference>
<dbReference type="Pfam" id="PF03886">
    <property type="entry name" value="ABC_trans_aux"/>
    <property type="match status" value="1"/>
</dbReference>
<evidence type="ECO:0000313" key="3">
    <source>
        <dbReference type="Proteomes" id="UP001218788"/>
    </source>
</evidence>
<accession>A0ABT5L417</accession>
<reference evidence="2 3" key="1">
    <citation type="submission" date="2022-10" db="EMBL/GenBank/DDBJ databases">
        <title>Alteromonas sp. chi3 Genome sequencing.</title>
        <authorList>
            <person name="Park S."/>
        </authorList>
    </citation>
    <scope>NUCLEOTIDE SEQUENCE [LARGE SCALE GENOMIC DNA]</scope>
    <source>
        <strain evidence="3">chi3</strain>
    </source>
</reference>